<dbReference type="CDD" id="cd00085">
    <property type="entry name" value="HNHc"/>
    <property type="match status" value="1"/>
</dbReference>
<evidence type="ECO:0000259" key="2">
    <source>
        <dbReference type="SMART" id="SM00507"/>
    </source>
</evidence>
<keyword evidence="1" id="KW-0812">Transmembrane</keyword>
<reference evidence="3" key="1">
    <citation type="journal article" date="2020" name="Nature">
        <title>Giant virus diversity and host interactions through global metagenomics.</title>
        <authorList>
            <person name="Schulz F."/>
            <person name="Roux S."/>
            <person name="Paez-Espino D."/>
            <person name="Jungbluth S."/>
            <person name="Walsh D.A."/>
            <person name="Denef V.J."/>
            <person name="McMahon K.D."/>
            <person name="Konstantinidis K.T."/>
            <person name="Eloe-Fadrosh E.A."/>
            <person name="Kyrpides N.C."/>
            <person name="Woyke T."/>
        </authorList>
    </citation>
    <scope>NUCLEOTIDE SEQUENCE</scope>
    <source>
        <strain evidence="3">GVMAG-M-3300023179-114</strain>
    </source>
</reference>
<keyword evidence="1" id="KW-0472">Membrane</keyword>
<dbReference type="InterPro" id="IPR002711">
    <property type="entry name" value="HNH"/>
</dbReference>
<dbReference type="SMART" id="SM00507">
    <property type="entry name" value="HNHc"/>
    <property type="match status" value="1"/>
</dbReference>
<dbReference type="InterPro" id="IPR003615">
    <property type="entry name" value="HNH_nuc"/>
</dbReference>
<accession>A0A6C0E435</accession>
<feature type="domain" description="HNH nuclease" evidence="2">
    <location>
        <begin position="133"/>
        <end position="185"/>
    </location>
</feature>
<dbReference type="GO" id="GO:0003676">
    <property type="term" value="F:nucleic acid binding"/>
    <property type="evidence" value="ECO:0007669"/>
    <property type="project" value="InterPro"/>
</dbReference>
<proteinExistence type="predicted"/>
<dbReference type="GO" id="GO:0008270">
    <property type="term" value="F:zinc ion binding"/>
    <property type="evidence" value="ECO:0007669"/>
    <property type="project" value="InterPro"/>
</dbReference>
<dbReference type="EMBL" id="MN739723">
    <property type="protein sequence ID" value="QHT23039.1"/>
    <property type="molecule type" value="Genomic_DNA"/>
</dbReference>
<dbReference type="Pfam" id="PF01844">
    <property type="entry name" value="HNH"/>
    <property type="match status" value="1"/>
</dbReference>
<name>A0A6C0E435_9ZZZZ</name>
<evidence type="ECO:0000313" key="3">
    <source>
        <dbReference type="EMBL" id="QHT23039.1"/>
    </source>
</evidence>
<organism evidence="3">
    <name type="scientific">viral metagenome</name>
    <dbReference type="NCBI Taxonomy" id="1070528"/>
    <lineage>
        <taxon>unclassified sequences</taxon>
        <taxon>metagenomes</taxon>
        <taxon>organismal metagenomes</taxon>
    </lineage>
</organism>
<evidence type="ECO:0000256" key="1">
    <source>
        <dbReference type="SAM" id="Phobius"/>
    </source>
</evidence>
<keyword evidence="1" id="KW-1133">Transmembrane helix</keyword>
<dbReference type="GO" id="GO:0004519">
    <property type="term" value="F:endonuclease activity"/>
    <property type="evidence" value="ECO:0007669"/>
    <property type="project" value="InterPro"/>
</dbReference>
<feature type="transmembrane region" description="Helical" evidence="1">
    <location>
        <begin position="33"/>
        <end position="51"/>
    </location>
</feature>
<sequence length="193" mass="22236">MKIELIIFGITAFLVYNAYHDGKYSKFLVSWKKYIQMGTIALVGISLYLMIKRNPLQSKNLLLYANNAVKYMPIDKTSMDMISPIFDFTNHKNSFMESFHSELDPEYDMNMTSQERRILNSGHKGTKRSVSETKKKYVASNQDWKCGDCGTRLNAWFEVDHKIRLEHGGGNDVTNLVALCRECHGKKTAMENM</sequence>
<dbReference type="Gene3D" id="1.10.30.50">
    <property type="match status" value="1"/>
</dbReference>
<dbReference type="AlphaFoldDB" id="A0A6C0E435"/>
<protein>
    <recommendedName>
        <fullName evidence="2">HNH nuclease domain-containing protein</fullName>
    </recommendedName>
</protein>